<keyword evidence="2" id="KW-1185">Reference proteome</keyword>
<dbReference type="AlphaFoldDB" id="A0AAD9WUD8"/>
<evidence type="ECO:0000313" key="1">
    <source>
        <dbReference type="EMBL" id="KAK2642827.1"/>
    </source>
</evidence>
<sequence length="84" mass="9598">MDYCTPDQAELKLGESDTVIEELRMYDAGISFNAVKYHIFNAFYEAVGQYGPGVKPLTYLEVKVPILKNEVDFTHKTLKVHIDE</sequence>
<dbReference type="Proteomes" id="UP001280121">
    <property type="component" value="Unassembled WGS sequence"/>
</dbReference>
<name>A0AAD9WUD8_9ROSI</name>
<evidence type="ECO:0000313" key="2">
    <source>
        <dbReference type="Proteomes" id="UP001280121"/>
    </source>
</evidence>
<dbReference type="EMBL" id="JANJYI010000007">
    <property type="protein sequence ID" value="KAK2642827.1"/>
    <property type="molecule type" value="Genomic_DNA"/>
</dbReference>
<accession>A0AAD9WUD8</accession>
<comment type="caution">
    <text evidence="1">The sequence shown here is derived from an EMBL/GenBank/DDBJ whole genome shotgun (WGS) entry which is preliminary data.</text>
</comment>
<gene>
    <name evidence="1" type="ORF">Ddye_024590</name>
</gene>
<protein>
    <submittedName>
        <fullName evidence="1">Uncharacterized protein</fullName>
    </submittedName>
</protein>
<reference evidence="1" key="1">
    <citation type="journal article" date="2023" name="Plant J.">
        <title>Genome sequences and population genomics provide insights into the demographic history, inbreeding, and mutation load of two 'living fossil' tree species of Dipteronia.</title>
        <authorList>
            <person name="Feng Y."/>
            <person name="Comes H.P."/>
            <person name="Chen J."/>
            <person name="Zhu S."/>
            <person name="Lu R."/>
            <person name="Zhang X."/>
            <person name="Li P."/>
            <person name="Qiu J."/>
            <person name="Olsen K.M."/>
            <person name="Qiu Y."/>
        </authorList>
    </citation>
    <scope>NUCLEOTIDE SEQUENCE</scope>
    <source>
        <strain evidence="1">KIB01</strain>
    </source>
</reference>
<organism evidence="1 2">
    <name type="scientific">Dipteronia dyeriana</name>
    <dbReference type="NCBI Taxonomy" id="168575"/>
    <lineage>
        <taxon>Eukaryota</taxon>
        <taxon>Viridiplantae</taxon>
        <taxon>Streptophyta</taxon>
        <taxon>Embryophyta</taxon>
        <taxon>Tracheophyta</taxon>
        <taxon>Spermatophyta</taxon>
        <taxon>Magnoliopsida</taxon>
        <taxon>eudicotyledons</taxon>
        <taxon>Gunneridae</taxon>
        <taxon>Pentapetalae</taxon>
        <taxon>rosids</taxon>
        <taxon>malvids</taxon>
        <taxon>Sapindales</taxon>
        <taxon>Sapindaceae</taxon>
        <taxon>Hippocastanoideae</taxon>
        <taxon>Acereae</taxon>
        <taxon>Dipteronia</taxon>
    </lineage>
</organism>
<proteinExistence type="predicted"/>